<comment type="caution">
    <text evidence="2">The sequence shown here is derived from an EMBL/GenBank/DDBJ whole genome shotgun (WGS) entry which is preliminary data.</text>
</comment>
<organism evidence="2 3">
    <name type="scientific">Coprinellus micaceus</name>
    <name type="common">Glistening ink-cap mushroom</name>
    <name type="synonym">Coprinus micaceus</name>
    <dbReference type="NCBI Taxonomy" id="71717"/>
    <lineage>
        <taxon>Eukaryota</taxon>
        <taxon>Fungi</taxon>
        <taxon>Dikarya</taxon>
        <taxon>Basidiomycota</taxon>
        <taxon>Agaricomycotina</taxon>
        <taxon>Agaricomycetes</taxon>
        <taxon>Agaricomycetidae</taxon>
        <taxon>Agaricales</taxon>
        <taxon>Agaricineae</taxon>
        <taxon>Psathyrellaceae</taxon>
        <taxon>Coprinellus</taxon>
    </lineage>
</organism>
<feature type="compositionally biased region" description="Basic and acidic residues" evidence="1">
    <location>
        <begin position="145"/>
        <end position="155"/>
    </location>
</feature>
<gene>
    <name evidence="2" type="ORF">FA13DRAFT_1709571</name>
</gene>
<feature type="compositionally biased region" description="Polar residues" evidence="1">
    <location>
        <begin position="116"/>
        <end position="126"/>
    </location>
</feature>
<evidence type="ECO:0000313" key="3">
    <source>
        <dbReference type="Proteomes" id="UP000298030"/>
    </source>
</evidence>
<feature type="compositionally biased region" description="Polar residues" evidence="1">
    <location>
        <begin position="1"/>
        <end position="20"/>
    </location>
</feature>
<name>A0A4Y7TCA9_COPMI</name>
<protein>
    <submittedName>
        <fullName evidence="2">Uncharacterized protein</fullName>
    </submittedName>
</protein>
<sequence length="227" mass="24260">MYSARSSLFTPSPYDVSQANSSKSPHPPSPSDRQFQVTPAREPGHSPQQRSDHGQVTRIHNRNSEAGSKTRTSNTPSYARCEIGGARSCLALAAVTATAETAVNVKPLGSYHQKGVRQTDNVTPDGQISDPAHIQGSPQLPASQKEAREKLEAAHNSHGWHPYAGHPPSARMNRTEESVCPASPSQNDNEKLRTEELHAASAVGTSELCAGALHSDGGQTTDEVKIE</sequence>
<proteinExistence type="predicted"/>
<evidence type="ECO:0000313" key="2">
    <source>
        <dbReference type="EMBL" id="TEB31631.1"/>
    </source>
</evidence>
<keyword evidence="3" id="KW-1185">Reference proteome</keyword>
<feature type="region of interest" description="Disordered" evidence="1">
    <location>
        <begin position="1"/>
        <end position="79"/>
    </location>
</feature>
<evidence type="ECO:0000256" key="1">
    <source>
        <dbReference type="SAM" id="MobiDB-lite"/>
    </source>
</evidence>
<dbReference type="AlphaFoldDB" id="A0A4Y7TCA9"/>
<accession>A0A4Y7TCA9</accession>
<reference evidence="2 3" key="1">
    <citation type="journal article" date="2019" name="Nat. Ecol. Evol.">
        <title>Megaphylogeny resolves global patterns of mushroom evolution.</title>
        <authorList>
            <person name="Varga T."/>
            <person name="Krizsan K."/>
            <person name="Foldi C."/>
            <person name="Dima B."/>
            <person name="Sanchez-Garcia M."/>
            <person name="Sanchez-Ramirez S."/>
            <person name="Szollosi G.J."/>
            <person name="Szarkandi J.G."/>
            <person name="Papp V."/>
            <person name="Albert L."/>
            <person name="Andreopoulos W."/>
            <person name="Angelini C."/>
            <person name="Antonin V."/>
            <person name="Barry K.W."/>
            <person name="Bougher N.L."/>
            <person name="Buchanan P."/>
            <person name="Buyck B."/>
            <person name="Bense V."/>
            <person name="Catcheside P."/>
            <person name="Chovatia M."/>
            <person name="Cooper J."/>
            <person name="Damon W."/>
            <person name="Desjardin D."/>
            <person name="Finy P."/>
            <person name="Geml J."/>
            <person name="Haridas S."/>
            <person name="Hughes K."/>
            <person name="Justo A."/>
            <person name="Karasinski D."/>
            <person name="Kautmanova I."/>
            <person name="Kiss B."/>
            <person name="Kocsube S."/>
            <person name="Kotiranta H."/>
            <person name="LaButti K.M."/>
            <person name="Lechner B.E."/>
            <person name="Liimatainen K."/>
            <person name="Lipzen A."/>
            <person name="Lukacs Z."/>
            <person name="Mihaltcheva S."/>
            <person name="Morgado L.N."/>
            <person name="Niskanen T."/>
            <person name="Noordeloos M.E."/>
            <person name="Ohm R.A."/>
            <person name="Ortiz-Santana B."/>
            <person name="Ovrebo C."/>
            <person name="Racz N."/>
            <person name="Riley R."/>
            <person name="Savchenko A."/>
            <person name="Shiryaev A."/>
            <person name="Soop K."/>
            <person name="Spirin V."/>
            <person name="Szebenyi C."/>
            <person name="Tomsovsky M."/>
            <person name="Tulloss R.E."/>
            <person name="Uehling J."/>
            <person name="Grigoriev I.V."/>
            <person name="Vagvolgyi C."/>
            <person name="Papp T."/>
            <person name="Martin F.M."/>
            <person name="Miettinen O."/>
            <person name="Hibbett D.S."/>
            <person name="Nagy L.G."/>
        </authorList>
    </citation>
    <scope>NUCLEOTIDE SEQUENCE [LARGE SCALE GENOMIC DNA]</scope>
    <source>
        <strain evidence="2 3">FP101781</strain>
    </source>
</reference>
<feature type="compositionally biased region" description="Polar residues" evidence="1">
    <location>
        <begin position="64"/>
        <end position="77"/>
    </location>
</feature>
<feature type="region of interest" description="Disordered" evidence="1">
    <location>
        <begin position="112"/>
        <end position="189"/>
    </location>
</feature>
<dbReference type="Proteomes" id="UP000298030">
    <property type="component" value="Unassembled WGS sequence"/>
</dbReference>
<dbReference type="EMBL" id="QPFP01000018">
    <property type="protein sequence ID" value="TEB31631.1"/>
    <property type="molecule type" value="Genomic_DNA"/>
</dbReference>